<dbReference type="InterPro" id="IPR052206">
    <property type="entry name" value="Retinol_saturase"/>
</dbReference>
<sequence length="515" mass="56806">MNDVDAIVVGSGAGGLSAALRLKQLGASVLLLEAMPSFGGYMNPFRRNGYIFDTGVHYLGKLAPGGSFQMLLQLLELDKAVSFIEIDPDGFDRYHFPTFELRMCKNRAAYQQRLLSLFPDDEKAIARYFGVIDRLLSAFSDPHGPPKTWLDRIRYILRHPVLMKYHRATYQRLLDGITRNPNLAAALSAHCGNCGLPPDRASAFVALMLLDHYMDGAFYPKGGSGALRDAFVQALERNNASLQKRTPVTAITRRQGRFQITTARGDTYTARTVISNVDPIITLRDIVDPALVPRAIKKKIARMTPSAGAFYAFIGTTMDLSAAGMTDANLIHYGHDSVNRTYSAIDQRAPTDPFPYFFMTSPSLKDPESGHAPEGHHCLEIISGLGHDHIFQQWRRTTVSRLRGEAYQELKEEVGMRLIQSAERYLPGLSKQLDFVEFATPLSNAYWVNSYEGANFGPDQTPRQFGPGRFMDCRAGIEGLFLAGAGTISGGVLGCMASGVWAAQQAVDHLDGKTK</sequence>
<dbReference type="EMBL" id="JALJRB010000033">
    <property type="protein sequence ID" value="MCJ8502797.1"/>
    <property type="molecule type" value="Genomic_DNA"/>
</dbReference>
<dbReference type="PANTHER" id="PTHR46091:SF3">
    <property type="entry name" value="AMINE OXIDASE DOMAIN-CONTAINING PROTEIN"/>
    <property type="match status" value="1"/>
</dbReference>
<dbReference type="AlphaFoldDB" id="A0AA41ULV5"/>
<dbReference type="Proteomes" id="UP001165427">
    <property type="component" value="Unassembled WGS sequence"/>
</dbReference>
<gene>
    <name evidence="7" type="ORF">MRX98_19630</name>
</gene>
<dbReference type="PANTHER" id="PTHR46091">
    <property type="entry name" value="BLR7054 PROTEIN"/>
    <property type="match status" value="1"/>
</dbReference>
<dbReference type="Gene3D" id="3.50.50.60">
    <property type="entry name" value="FAD/NAD(P)-binding domain"/>
    <property type="match status" value="2"/>
</dbReference>
<dbReference type="SUPFAM" id="SSF51905">
    <property type="entry name" value="FAD/NAD(P)-binding domain"/>
    <property type="match status" value="1"/>
</dbReference>
<name>A0AA41ULV5_9BACT</name>
<evidence type="ECO:0000313" key="7">
    <source>
        <dbReference type="EMBL" id="MCJ8502797.1"/>
    </source>
</evidence>
<dbReference type="InterPro" id="IPR002937">
    <property type="entry name" value="Amino_oxidase"/>
</dbReference>
<keyword evidence="5" id="KW-0520">NAD</keyword>
<feature type="domain" description="Amine oxidase" evidence="6">
    <location>
        <begin position="14"/>
        <end position="505"/>
    </location>
</feature>
<dbReference type="Pfam" id="PF01593">
    <property type="entry name" value="Amino_oxidase"/>
    <property type="match status" value="1"/>
</dbReference>
<organism evidence="7 8">
    <name type="scientific">Desulfatitalea alkaliphila</name>
    <dbReference type="NCBI Taxonomy" id="2929485"/>
    <lineage>
        <taxon>Bacteria</taxon>
        <taxon>Pseudomonadati</taxon>
        <taxon>Thermodesulfobacteriota</taxon>
        <taxon>Desulfobacteria</taxon>
        <taxon>Desulfobacterales</taxon>
        <taxon>Desulfosarcinaceae</taxon>
        <taxon>Desulfatitalea</taxon>
    </lineage>
</organism>
<reference evidence="7" key="1">
    <citation type="submission" date="2022-04" db="EMBL/GenBank/DDBJ databases">
        <title>Desulfatitalea alkaliphila sp. nov., a novel anaerobic sulfate-reducing bacterium isolated from terrestrial mud volcano, Taman Peninsula, Russia.</title>
        <authorList>
            <person name="Khomyakova M.A."/>
            <person name="Merkel A.Y."/>
            <person name="Slobodkin A.I."/>
        </authorList>
    </citation>
    <scope>NUCLEOTIDE SEQUENCE</scope>
    <source>
        <strain evidence="7">M08but</strain>
    </source>
</reference>
<proteinExistence type="predicted"/>
<keyword evidence="4" id="KW-0521">NADP</keyword>
<keyword evidence="8" id="KW-1185">Reference proteome</keyword>
<keyword evidence="3" id="KW-0274">FAD</keyword>
<comment type="caution">
    <text evidence="7">The sequence shown here is derived from an EMBL/GenBank/DDBJ whole genome shotgun (WGS) entry which is preliminary data.</text>
</comment>
<evidence type="ECO:0000259" key="6">
    <source>
        <dbReference type="Pfam" id="PF01593"/>
    </source>
</evidence>
<keyword evidence="1" id="KW-0285">Flavoprotein</keyword>
<evidence type="ECO:0000256" key="2">
    <source>
        <dbReference type="ARBA" id="ARBA00022729"/>
    </source>
</evidence>
<accession>A0AA41ULV5</accession>
<evidence type="ECO:0000256" key="1">
    <source>
        <dbReference type="ARBA" id="ARBA00022630"/>
    </source>
</evidence>
<dbReference type="InterPro" id="IPR036188">
    <property type="entry name" value="FAD/NAD-bd_sf"/>
</dbReference>
<evidence type="ECO:0000256" key="4">
    <source>
        <dbReference type="ARBA" id="ARBA00022857"/>
    </source>
</evidence>
<evidence type="ECO:0000313" key="8">
    <source>
        <dbReference type="Proteomes" id="UP001165427"/>
    </source>
</evidence>
<keyword evidence="2" id="KW-0732">Signal</keyword>
<evidence type="ECO:0000256" key="3">
    <source>
        <dbReference type="ARBA" id="ARBA00022827"/>
    </source>
</evidence>
<dbReference type="GO" id="GO:0016491">
    <property type="term" value="F:oxidoreductase activity"/>
    <property type="evidence" value="ECO:0007669"/>
    <property type="project" value="InterPro"/>
</dbReference>
<dbReference type="RefSeq" id="WP_246914165.1">
    <property type="nucleotide sequence ID" value="NZ_JALJRB010000033.1"/>
</dbReference>
<protein>
    <submittedName>
        <fullName evidence="7">NAD(P)/FAD-dependent oxidoreductase</fullName>
    </submittedName>
</protein>
<evidence type="ECO:0000256" key="5">
    <source>
        <dbReference type="ARBA" id="ARBA00023027"/>
    </source>
</evidence>